<evidence type="ECO:0008006" key="4">
    <source>
        <dbReference type="Google" id="ProtNLM"/>
    </source>
</evidence>
<sequence>MKSEKGGKGKKGEKRAIALGYDGYNAPTVQAKASNQLAHELIEALNEQGCLIHEDAHLLAWLEKLEKGDEIPPILYQVIAELIAYAWVLEGKTPPGWHEHKPINTQV</sequence>
<dbReference type="EMBL" id="MUFR01000006">
    <property type="protein sequence ID" value="OOF34928.1"/>
    <property type="molecule type" value="Genomic_DNA"/>
</dbReference>
<evidence type="ECO:0000313" key="3">
    <source>
        <dbReference type="Proteomes" id="UP000189431"/>
    </source>
</evidence>
<protein>
    <recommendedName>
        <fullName evidence="4">Flagellar biosynthesis protein FlhB</fullName>
    </recommendedName>
</protein>
<comment type="caution">
    <text evidence="2">The sequence shown here is derived from an EMBL/GenBank/DDBJ whole genome shotgun (WGS) entry which is preliminary data.</text>
</comment>
<evidence type="ECO:0000256" key="1">
    <source>
        <dbReference type="ARBA" id="ARBA00010690"/>
    </source>
</evidence>
<dbReference type="Proteomes" id="UP000189431">
    <property type="component" value="Unassembled WGS sequence"/>
</dbReference>
<dbReference type="Pfam" id="PF01312">
    <property type="entry name" value="Bac_export_2"/>
    <property type="match status" value="1"/>
</dbReference>
<gene>
    <name evidence="2" type="ORF">BZJ21_03450</name>
</gene>
<keyword evidence="3" id="KW-1185">Reference proteome</keyword>
<dbReference type="SUPFAM" id="SSF160544">
    <property type="entry name" value="EscU C-terminal domain-like"/>
    <property type="match status" value="1"/>
</dbReference>
<dbReference type="InterPro" id="IPR006135">
    <property type="entry name" value="T3SS_substrate_exporter"/>
</dbReference>
<organism evidence="2 3">
    <name type="scientific">Salinivibrio costicola subsp. alcaliphilus</name>
    <dbReference type="NCBI Taxonomy" id="272773"/>
    <lineage>
        <taxon>Bacteria</taxon>
        <taxon>Pseudomonadati</taxon>
        <taxon>Pseudomonadota</taxon>
        <taxon>Gammaproteobacteria</taxon>
        <taxon>Vibrionales</taxon>
        <taxon>Vibrionaceae</taxon>
        <taxon>Salinivibrio</taxon>
    </lineage>
</organism>
<evidence type="ECO:0000313" key="2">
    <source>
        <dbReference type="EMBL" id="OOF34928.1"/>
    </source>
</evidence>
<accession>A0ABX3KU26</accession>
<name>A0ABX3KU26_SALCS</name>
<dbReference type="InterPro" id="IPR029025">
    <property type="entry name" value="T3SS_substrate_exporter_C"/>
</dbReference>
<comment type="similarity">
    <text evidence="1">Belongs to the type III secretion exporter family.</text>
</comment>
<reference evidence="3" key="1">
    <citation type="submission" date="2017-01" db="EMBL/GenBank/DDBJ databases">
        <title>Draft genome of the species Salinivibrio costicola subsp. alcaliphilus.</title>
        <authorList>
            <person name="Lopez-Hermoso C."/>
            <person name="De La Haba R."/>
            <person name="Sanchez-Porro C."/>
            <person name="Ventosa A."/>
        </authorList>
    </citation>
    <scope>NUCLEOTIDE SEQUENCE [LARGE SCALE GENOMIC DNA]</scope>
    <source>
        <strain evidence="3">CBH448</strain>
    </source>
</reference>
<proteinExistence type="inferred from homology"/>
<dbReference type="Gene3D" id="3.40.1690.10">
    <property type="entry name" value="secretion proteins EscU"/>
    <property type="match status" value="1"/>
</dbReference>